<sequence length="387" mass="43836">MSSENIKNSIVKYLTKQASNSELEELEEWSRDDSNKREFSEYVKVNYLISLNAKKFDTTQSNKSLLEFIHKEKKVKRLRLLYTGVKWAAVILLILGVGYVLTETVSKNTLENNLIIVDREIHPGTDKATLTLEDGTSVVLVKGDSINTNNATSNGAQLVYTSTNNTTSKEVMNYLTVPRGGEFFIQLSDGTQVWLNSESQLKYPVNFVLGEEREVELVYGEAYFSVSPSSENKGSKFIVLNKSQEIEVIGTEFNVKAYKDETNVFTTLVEGSVSINVDNQQLKLLPNQQLNLDLKDSSLTVNTVDIFNVVSWKEGVFSFEKKSLIDIMQVLSRWYDIKVVFTNDAIKHKRFNGVLSKDQDIAEILSIIKNYKIIKDYEVNGNTIVLK</sequence>
<evidence type="ECO:0000259" key="2">
    <source>
        <dbReference type="Pfam" id="PF04773"/>
    </source>
</evidence>
<feature type="domain" description="Protein FecR C-terminal" evidence="3">
    <location>
        <begin position="317"/>
        <end position="385"/>
    </location>
</feature>
<keyword evidence="5" id="KW-1185">Reference proteome</keyword>
<dbReference type="InterPro" id="IPR032508">
    <property type="entry name" value="FecR_C"/>
</dbReference>
<feature type="domain" description="FecR protein" evidence="2">
    <location>
        <begin position="178"/>
        <end position="273"/>
    </location>
</feature>
<reference evidence="5" key="1">
    <citation type="journal article" date="2019" name="Int. J. Syst. Evol. Microbiol.">
        <title>The Global Catalogue of Microorganisms (GCM) 10K type strain sequencing project: providing services to taxonomists for standard genome sequencing and annotation.</title>
        <authorList>
            <consortium name="The Broad Institute Genomics Platform"/>
            <consortium name="The Broad Institute Genome Sequencing Center for Infectious Disease"/>
            <person name="Wu L."/>
            <person name="Ma J."/>
        </authorList>
    </citation>
    <scope>NUCLEOTIDE SEQUENCE [LARGE SCALE GENOMIC DNA]</scope>
    <source>
        <strain evidence="5">KCTC 52924</strain>
    </source>
</reference>
<evidence type="ECO:0000259" key="3">
    <source>
        <dbReference type="Pfam" id="PF16344"/>
    </source>
</evidence>
<protein>
    <submittedName>
        <fullName evidence="4">FecR family protein</fullName>
    </submittedName>
</protein>
<dbReference type="InterPro" id="IPR012373">
    <property type="entry name" value="Ferrdict_sens_TM"/>
</dbReference>
<dbReference type="Proteomes" id="UP001597532">
    <property type="component" value="Unassembled WGS sequence"/>
</dbReference>
<dbReference type="InterPro" id="IPR006860">
    <property type="entry name" value="FecR"/>
</dbReference>
<dbReference type="Gene3D" id="3.55.50.30">
    <property type="match status" value="1"/>
</dbReference>
<dbReference type="RefSeq" id="WP_251808975.1">
    <property type="nucleotide sequence ID" value="NZ_CP166679.1"/>
</dbReference>
<dbReference type="PANTHER" id="PTHR30273">
    <property type="entry name" value="PERIPLASMIC SIGNAL SENSOR AND SIGMA FACTOR ACTIVATOR FECR-RELATED"/>
    <property type="match status" value="1"/>
</dbReference>
<dbReference type="EMBL" id="JBHUOK010000008">
    <property type="protein sequence ID" value="MFD2788925.1"/>
    <property type="molecule type" value="Genomic_DNA"/>
</dbReference>
<feature type="transmembrane region" description="Helical" evidence="1">
    <location>
        <begin position="80"/>
        <end position="101"/>
    </location>
</feature>
<dbReference type="Gene3D" id="2.60.120.1440">
    <property type="match status" value="1"/>
</dbReference>
<comment type="caution">
    <text evidence="4">The sequence shown here is derived from an EMBL/GenBank/DDBJ whole genome shotgun (WGS) entry which is preliminary data.</text>
</comment>
<organism evidence="4 5">
    <name type="scientific">Arenibacter antarcticus</name>
    <dbReference type="NCBI Taxonomy" id="2040469"/>
    <lineage>
        <taxon>Bacteria</taxon>
        <taxon>Pseudomonadati</taxon>
        <taxon>Bacteroidota</taxon>
        <taxon>Flavobacteriia</taxon>
        <taxon>Flavobacteriales</taxon>
        <taxon>Flavobacteriaceae</taxon>
        <taxon>Arenibacter</taxon>
    </lineage>
</organism>
<name>A0ABW5VCA0_9FLAO</name>
<keyword evidence="1" id="KW-0472">Membrane</keyword>
<dbReference type="PANTHER" id="PTHR30273:SF2">
    <property type="entry name" value="PROTEIN FECR"/>
    <property type="match status" value="1"/>
</dbReference>
<evidence type="ECO:0000313" key="5">
    <source>
        <dbReference type="Proteomes" id="UP001597532"/>
    </source>
</evidence>
<proteinExistence type="predicted"/>
<dbReference type="Pfam" id="PF04773">
    <property type="entry name" value="FecR"/>
    <property type="match status" value="1"/>
</dbReference>
<evidence type="ECO:0000256" key="1">
    <source>
        <dbReference type="SAM" id="Phobius"/>
    </source>
</evidence>
<keyword evidence="1" id="KW-0812">Transmembrane</keyword>
<gene>
    <name evidence="4" type="ORF">ACFS1K_04045</name>
</gene>
<dbReference type="Pfam" id="PF16344">
    <property type="entry name" value="FecR_C"/>
    <property type="match status" value="1"/>
</dbReference>
<keyword evidence="1" id="KW-1133">Transmembrane helix</keyword>
<evidence type="ECO:0000313" key="4">
    <source>
        <dbReference type="EMBL" id="MFD2788925.1"/>
    </source>
</evidence>
<accession>A0ABW5VCA0</accession>